<feature type="compositionally biased region" description="Basic and acidic residues" evidence="1">
    <location>
        <begin position="77"/>
        <end position="86"/>
    </location>
</feature>
<evidence type="ECO:0000313" key="3">
    <source>
        <dbReference type="Proteomes" id="UP000654075"/>
    </source>
</evidence>
<sequence length="152" mass="16535">MLSLHADLFSGGLQAPGDGTAAFHGHHRVHGHQKGHHGLNHGHGHLHRHDHQGPLPPDTPQELDREVEVMAEKMVAEEQQGEHVEGFDQADQAPDNPEEKMQELKEAVAQFHELPQGVVVPDGAVLGKLGKPSWTSTSPAVALVWFLRLPAS</sequence>
<evidence type="ECO:0000256" key="1">
    <source>
        <dbReference type="SAM" id="MobiDB-lite"/>
    </source>
</evidence>
<name>A0A813DLG3_POLGL</name>
<dbReference type="AlphaFoldDB" id="A0A813DLG3"/>
<feature type="compositionally biased region" description="Basic residues" evidence="1">
    <location>
        <begin position="24"/>
        <end position="50"/>
    </location>
</feature>
<gene>
    <name evidence="2" type="ORF">PGLA1383_LOCUS8676</name>
</gene>
<accession>A0A813DLG3</accession>
<keyword evidence="3" id="KW-1185">Reference proteome</keyword>
<feature type="region of interest" description="Disordered" evidence="1">
    <location>
        <begin position="19"/>
        <end position="63"/>
    </location>
</feature>
<evidence type="ECO:0000313" key="2">
    <source>
        <dbReference type="EMBL" id="CAE8589946.1"/>
    </source>
</evidence>
<dbReference type="EMBL" id="CAJNNV010003989">
    <property type="protein sequence ID" value="CAE8589946.1"/>
    <property type="molecule type" value="Genomic_DNA"/>
</dbReference>
<organism evidence="2 3">
    <name type="scientific">Polarella glacialis</name>
    <name type="common">Dinoflagellate</name>
    <dbReference type="NCBI Taxonomy" id="89957"/>
    <lineage>
        <taxon>Eukaryota</taxon>
        <taxon>Sar</taxon>
        <taxon>Alveolata</taxon>
        <taxon>Dinophyceae</taxon>
        <taxon>Suessiales</taxon>
        <taxon>Suessiaceae</taxon>
        <taxon>Polarella</taxon>
    </lineage>
</organism>
<protein>
    <submittedName>
        <fullName evidence="2">Uncharacterized protein</fullName>
    </submittedName>
</protein>
<proteinExistence type="predicted"/>
<comment type="caution">
    <text evidence="2">The sequence shown here is derived from an EMBL/GenBank/DDBJ whole genome shotgun (WGS) entry which is preliminary data.</text>
</comment>
<dbReference type="Proteomes" id="UP000654075">
    <property type="component" value="Unassembled WGS sequence"/>
</dbReference>
<feature type="region of interest" description="Disordered" evidence="1">
    <location>
        <begin position="77"/>
        <end position="101"/>
    </location>
</feature>
<reference evidence="2" key="1">
    <citation type="submission" date="2021-02" db="EMBL/GenBank/DDBJ databases">
        <authorList>
            <person name="Dougan E. K."/>
            <person name="Rhodes N."/>
            <person name="Thang M."/>
            <person name="Chan C."/>
        </authorList>
    </citation>
    <scope>NUCLEOTIDE SEQUENCE</scope>
</reference>